<dbReference type="Proteomes" id="UP000002069">
    <property type="component" value="Chromosome"/>
</dbReference>
<dbReference type="AlphaFoldDB" id="C9Y3J5"/>
<accession>C9Y3J5</accession>
<dbReference type="PATRIC" id="fig|693216.3.peg.1858"/>
<proteinExistence type="predicted"/>
<protein>
    <submittedName>
        <fullName evidence="1">Uncharacterized protein</fullName>
    </submittedName>
</protein>
<name>C9Y3J5_CROTZ</name>
<reference evidence="2" key="2">
    <citation type="journal article" date="2011" name="J. Bacteriol.">
        <title>Complete genome sequence of Cronobacter turicensis LMG 23827, a food-borne pathogen causing deaths in neonates.</title>
        <authorList>
            <person name="Stephan R."/>
            <person name="Lehner A."/>
            <person name="Tischler P."/>
            <person name="Rattei T."/>
        </authorList>
    </citation>
    <scope>NUCLEOTIDE SEQUENCE [LARGE SCALE GENOMIC DNA]</scope>
    <source>
        <strain evidence="2">DSM 18703 / CCUG 55852 / LMG 23827 / z3032</strain>
    </source>
</reference>
<evidence type="ECO:0000313" key="1">
    <source>
        <dbReference type="EMBL" id="CBA30540.1"/>
    </source>
</evidence>
<keyword evidence="2" id="KW-1185">Reference proteome</keyword>
<dbReference type="HOGENOM" id="CLU_3011861_0_0_6"/>
<organism evidence="1 2">
    <name type="scientific">Cronobacter turicensis (strain DSM 18703 / CCUG 55852 / LMG 23827 / z3032)</name>
    <dbReference type="NCBI Taxonomy" id="693216"/>
    <lineage>
        <taxon>Bacteria</taxon>
        <taxon>Pseudomonadati</taxon>
        <taxon>Pseudomonadota</taxon>
        <taxon>Gammaproteobacteria</taxon>
        <taxon>Enterobacterales</taxon>
        <taxon>Enterobacteriaceae</taxon>
        <taxon>Cronobacter</taxon>
    </lineage>
</organism>
<dbReference type="KEGG" id="ctu:CTU_19670"/>
<sequence>MGANTLLSFAWQGKIACQRVLNERLKPLNEVIHIRQRKDDLHQFDQKLSPHLHNTK</sequence>
<dbReference type="EMBL" id="FN543093">
    <property type="protein sequence ID" value="CBA30540.1"/>
    <property type="molecule type" value="Genomic_DNA"/>
</dbReference>
<evidence type="ECO:0000313" key="2">
    <source>
        <dbReference type="Proteomes" id="UP000002069"/>
    </source>
</evidence>
<gene>
    <name evidence="1" type="ordered locus">Ctu_19670</name>
</gene>
<reference evidence="1 2" key="1">
    <citation type="journal article" date="2010" name="J. Bacteriol.">
        <title>Complete Genome Sequence of Cronobacter turicensis LMG 23827, a foodborne pathogen causing deaths in neonates.</title>
        <authorList>
            <person name="Stephan R."/>
            <person name="Lehner A."/>
            <person name="Tischler P."/>
            <person name="Rattei T."/>
        </authorList>
    </citation>
    <scope>NUCLEOTIDE SEQUENCE [LARGE SCALE GENOMIC DNA]</scope>
    <source>
        <strain evidence="2">DSM 18703 / CCUG 55852 / LMG 23827 / z3032</strain>
    </source>
</reference>